<protein>
    <submittedName>
        <fullName evidence="2">Uncharacterized protein</fullName>
    </submittedName>
</protein>
<evidence type="ECO:0000313" key="3">
    <source>
        <dbReference type="Proteomes" id="UP000051655"/>
    </source>
</evidence>
<name>A0A0R2JCV9_9LACO</name>
<dbReference type="Proteomes" id="UP000051655">
    <property type="component" value="Unassembled WGS sequence"/>
</dbReference>
<keyword evidence="3" id="KW-1185">Reference proteome</keyword>
<dbReference type="AlphaFoldDB" id="A0A0R2JCV9"/>
<dbReference type="RefSeq" id="WP_057755449.1">
    <property type="nucleotide sequence ID" value="NZ_JQBP01000003.1"/>
</dbReference>
<keyword evidence="1" id="KW-0175">Coiled coil</keyword>
<dbReference type="OrthoDB" id="9996616at2"/>
<proteinExistence type="predicted"/>
<evidence type="ECO:0000256" key="1">
    <source>
        <dbReference type="SAM" id="Coils"/>
    </source>
</evidence>
<evidence type="ECO:0000313" key="2">
    <source>
        <dbReference type="EMBL" id="KRN75184.1"/>
    </source>
</evidence>
<dbReference type="PATRIC" id="fig|1616.3.peg.967"/>
<gene>
    <name evidence="2" type="ORF">IV73_GL000946</name>
</gene>
<feature type="coiled-coil region" evidence="1">
    <location>
        <begin position="115"/>
        <end position="142"/>
    </location>
</feature>
<dbReference type="STRING" id="1616.IV73_GL000946"/>
<organism evidence="2 3">
    <name type="scientific">Weissella kandleri</name>
    <dbReference type="NCBI Taxonomy" id="1616"/>
    <lineage>
        <taxon>Bacteria</taxon>
        <taxon>Bacillati</taxon>
        <taxon>Bacillota</taxon>
        <taxon>Bacilli</taxon>
        <taxon>Lactobacillales</taxon>
        <taxon>Lactobacillaceae</taxon>
        <taxon>Weissella</taxon>
    </lineage>
</organism>
<reference evidence="2 3" key="1">
    <citation type="journal article" date="2015" name="Genome Announc.">
        <title>Expanding the biotechnology potential of lactobacilli through comparative genomics of 213 strains and associated genera.</title>
        <authorList>
            <person name="Sun Z."/>
            <person name="Harris H.M."/>
            <person name="McCann A."/>
            <person name="Guo C."/>
            <person name="Argimon S."/>
            <person name="Zhang W."/>
            <person name="Yang X."/>
            <person name="Jeffery I.B."/>
            <person name="Cooney J.C."/>
            <person name="Kagawa T.F."/>
            <person name="Liu W."/>
            <person name="Song Y."/>
            <person name="Salvetti E."/>
            <person name="Wrobel A."/>
            <person name="Rasinkangas P."/>
            <person name="Parkhill J."/>
            <person name="Rea M.C."/>
            <person name="O'Sullivan O."/>
            <person name="Ritari J."/>
            <person name="Douillard F.P."/>
            <person name="Paul Ross R."/>
            <person name="Yang R."/>
            <person name="Briner A.E."/>
            <person name="Felis G.E."/>
            <person name="de Vos W.M."/>
            <person name="Barrangou R."/>
            <person name="Klaenhammer T.R."/>
            <person name="Caufield P.W."/>
            <person name="Cui Y."/>
            <person name="Zhang H."/>
            <person name="O'Toole P.W."/>
        </authorList>
    </citation>
    <scope>NUCLEOTIDE SEQUENCE [LARGE SCALE GENOMIC DNA]</scope>
    <source>
        <strain evidence="2 3">DSM 20593</strain>
    </source>
</reference>
<accession>A0A0R2JCV9</accession>
<sequence length="202" mass="23048">MKRQVKGLIFGGMLLGFGAIAAYYKSLTPMQKEALQDRALDDLAKGKTKVDSLRMQATTKFNQQVEKLTDAETDVAWRDWVAQLQMKVIDLTDQANEQYQQVREMVQAEADDHLSAQSKETLAEMQNRYQELKVQAQKMFTEARKSLKQQEEPLQNLANETLNQTEDDFEIVLDAQQDDVKEALGMNDVEVLQPESSKSDNK</sequence>
<dbReference type="EMBL" id="JQBP01000003">
    <property type="protein sequence ID" value="KRN75184.1"/>
    <property type="molecule type" value="Genomic_DNA"/>
</dbReference>
<comment type="caution">
    <text evidence="2">The sequence shown here is derived from an EMBL/GenBank/DDBJ whole genome shotgun (WGS) entry which is preliminary data.</text>
</comment>